<sequence length="504" mass="56966">MADFSTDGRWCYVVFWVVPDSTSHRLDWDSLKNRLFFASPPCLVPFYFDQKSNGPSLPPLYLLKVCFVDQKGLLHDVTKVLTELEFTIQRVKVMKTPDGKVVDLFFITDGKTVYLLIVAKELFSCEPSEGKSCTQAFCTDIAIAEKASVTMDNHLSPARTLLQIQCIDQKGLLYDILRTSKDCNIQIAYGRFSSNVKGCRNVDLLIQLTNGKKIVDPKLQLTLCSRLKAEMLHPFRVIIANRGPDTELLVANPVELCGRGRPRVFYDVTFALKTLECAFSLLKLEDTQLRINSGKSTDFSWMKILKCNQRESFIAFLMDRVFDMSLDRSGSPPRAKRFRTNASYRDAPYSRDHRKYRQDYLCNKCKRPGHFARDCPNMTVCNNCGLPGHIAAECNSTTMCWNCKEPGHLANQCPNDPVCHMCGKMGHLARDCYNPSLPAHDARPCNNCYKPGHIAADCTNERLATIVVRPVILLVIAPMSQSATFATYQVMLPANAPNRAWHQM</sequence>
<dbReference type="Gene3D" id="4.10.60.10">
    <property type="entry name" value="Zinc finger, CCHC-type"/>
    <property type="match status" value="3"/>
</dbReference>
<proteinExistence type="predicted"/>
<feature type="domain" description="CCHC-type" evidence="2">
    <location>
        <begin position="362"/>
        <end position="377"/>
    </location>
</feature>
<dbReference type="InterPro" id="IPR056805">
    <property type="entry name" value="ACT_ACR9/10_C"/>
</dbReference>
<keyword evidence="1" id="KW-0862">Zinc</keyword>
<evidence type="ECO:0000313" key="4">
    <source>
        <dbReference type="Proteomes" id="UP000467840"/>
    </source>
</evidence>
<dbReference type="SUPFAM" id="SSF57756">
    <property type="entry name" value="Retrovirus zinc finger-like domains"/>
    <property type="match status" value="2"/>
</dbReference>
<dbReference type="PANTHER" id="PTHR47103">
    <property type="entry name" value="DNA-BINDING PROTEIN"/>
    <property type="match status" value="1"/>
</dbReference>
<gene>
    <name evidence="3" type="ORF">GH714_010314</name>
</gene>
<dbReference type="SMART" id="SM00343">
    <property type="entry name" value="ZnF_C2HC"/>
    <property type="match status" value="5"/>
</dbReference>
<dbReference type="Pfam" id="PF24926">
    <property type="entry name" value="ACT_ACR9_C"/>
    <property type="match status" value="1"/>
</dbReference>
<dbReference type="PROSITE" id="PS50158">
    <property type="entry name" value="ZF_CCHC"/>
    <property type="match status" value="5"/>
</dbReference>
<comment type="caution">
    <text evidence="3">The sequence shown here is derived from an EMBL/GenBank/DDBJ whole genome shotgun (WGS) entry which is preliminary data.</text>
</comment>
<dbReference type="AlphaFoldDB" id="A0A6A6N037"/>
<dbReference type="GO" id="GO:0003676">
    <property type="term" value="F:nucleic acid binding"/>
    <property type="evidence" value="ECO:0007669"/>
    <property type="project" value="InterPro"/>
</dbReference>
<evidence type="ECO:0000256" key="1">
    <source>
        <dbReference type="PROSITE-ProRule" id="PRU00047"/>
    </source>
</evidence>
<keyword evidence="4" id="KW-1185">Reference proteome</keyword>
<name>A0A6A6N037_HEVBR</name>
<dbReference type="Pfam" id="PF24914">
    <property type="entry name" value="ACR10_N"/>
    <property type="match status" value="1"/>
</dbReference>
<dbReference type="Pfam" id="PF00098">
    <property type="entry name" value="zf-CCHC"/>
    <property type="match status" value="5"/>
</dbReference>
<feature type="domain" description="CCHC-type" evidence="2">
    <location>
        <begin position="445"/>
        <end position="460"/>
    </location>
</feature>
<dbReference type="SUPFAM" id="SSF55021">
    <property type="entry name" value="ACT-like"/>
    <property type="match status" value="1"/>
</dbReference>
<feature type="domain" description="CCHC-type" evidence="2">
    <location>
        <begin position="381"/>
        <end position="394"/>
    </location>
</feature>
<reference evidence="3 4" key="1">
    <citation type="journal article" date="2020" name="Mol. Plant">
        <title>The Chromosome-Based Rubber Tree Genome Provides New Insights into Spurge Genome Evolution and Rubber Biosynthesis.</title>
        <authorList>
            <person name="Liu J."/>
            <person name="Shi C."/>
            <person name="Shi C.C."/>
            <person name="Li W."/>
            <person name="Zhang Q.J."/>
            <person name="Zhang Y."/>
            <person name="Li K."/>
            <person name="Lu H.F."/>
            <person name="Shi C."/>
            <person name="Zhu S.T."/>
            <person name="Xiao Z.Y."/>
            <person name="Nan H."/>
            <person name="Yue Y."/>
            <person name="Zhu X.G."/>
            <person name="Wu Y."/>
            <person name="Hong X.N."/>
            <person name="Fan G.Y."/>
            <person name="Tong Y."/>
            <person name="Zhang D."/>
            <person name="Mao C.L."/>
            <person name="Liu Y.L."/>
            <person name="Hao S.J."/>
            <person name="Liu W.Q."/>
            <person name="Lv M.Q."/>
            <person name="Zhang H.B."/>
            <person name="Liu Y."/>
            <person name="Hu-Tang G.R."/>
            <person name="Wang J.P."/>
            <person name="Wang J.H."/>
            <person name="Sun Y.H."/>
            <person name="Ni S.B."/>
            <person name="Chen W.B."/>
            <person name="Zhang X.C."/>
            <person name="Jiao Y.N."/>
            <person name="Eichler E.E."/>
            <person name="Li G.H."/>
            <person name="Liu X."/>
            <person name="Gao L.Z."/>
        </authorList>
    </citation>
    <scope>NUCLEOTIDE SEQUENCE [LARGE SCALE GENOMIC DNA]</scope>
    <source>
        <strain evidence="4">cv. GT1</strain>
        <tissue evidence="3">Leaf</tissue>
    </source>
</reference>
<dbReference type="InterPro" id="IPR045865">
    <property type="entry name" value="ACT-like_dom_sf"/>
</dbReference>
<dbReference type="InterPro" id="IPR056816">
    <property type="entry name" value="ACR2/9/10_N"/>
</dbReference>
<dbReference type="GO" id="GO:0008270">
    <property type="term" value="F:zinc ion binding"/>
    <property type="evidence" value="ECO:0007669"/>
    <property type="project" value="UniProtKB-KW"/>
</dbReference>
<accession>A0A6A6N037</accession>
<keyword evidence="1" id="KW-0863">Zinc-finger</keyword>
<dbReference type="InterPro" id="IPR001878">
    <property type="entry name" value="Znf_CCHC"/>
</dbReference>
<evidence type="ECO:0000259" key="2">
    <source>
        <dbReference type="PROSITE" id="PS50158"/>
    </source>
</evidence>
<evidence type="ECO:0000313" key="3">
    <source>
        <dbReference type="EMBL" id="KAF2318724.1"/>
    </source>
</evidence>
<protein>
    <recommendedName>
        <fullName evidence="2">CCHC-type domain-containing protein</fullName>
    </recommendedName>
</protein>
<dbReference type="EMBL" id="JAAGAX010000003">
    <property type="protein sequence ID" value="KAF2318724.1"/>
    <property type="molecule type" value="Genomic_DNA"/>
</dbReference>
<feature type="domain" description="CCHC-type" evidence="2">
    <location>
        <begin position="400"/>
        <end position="415"/>
    </location>
</feature>
<dbReference type="InterPro" id="IPR036875">
    <property type="entry name" value="Znf_CCHC_sf"/>
</dbReference>
<feature type="domain" description="CCHC-type" evidence="2">
    <location>
        <begin position="419"/>
        <end position="432"/>
    </location>
</feature>
<organism evidence="3 4">
    <name type="scientific">Hevea brasiliensis</name>
    <name type="common">Para rubber tree</name>
    <name type="synonym">Siphonia brasiliensis</name>
    <dbReference type="NCBI Taxonomy" id="3981"/>
    <lineage>
        <taxon>Eukaryota</taxon>
        <taxon>Viridiplantae</taxon>
        <taxon>Streptophyta</taxon>
        <taxon>Embryophyta</taxon>
        <taxon>Tracheophyta</taxon>
        <taxon>Spermatophyta</taxon>
        <taxon>Magnoliopsida</taxon>
        <taxon>eudicotyledons</taxon>
        <taxon>Gunneridae</taxon>
        <taxon>Pentapetalae</taxon>
        <taxon>rosids</taxon>
        <taxon>fabids</taxon>
        <taxon>Malpighiales</taxon>
        <taxon>Euphorbiaceae</taxon>
        <taxon>Crotonoideae</taxon>
        <taxon>Micrandreae</taxon>
        <taxon>Hevea</taxon>
    </lineage>
</organism>
<dbReference type="Proteomes" id="UP000467840">
    <property type="component" value="Chromosome 10"/>
</dbReference>
<dbReference type="PANTHER" id="PTHR47103:SF5">
    <property type="entry name" value="DNA-BINDING PROTEIN HEXBP-LIKE"/>
    <property type="match status" value="1"/>
</dbReference>
<keyword evidence="1" id="KW-0479">Metal-binding</keyword>
<dbReference type="Pfam" id="PF24931">
    <property type="entry name" value="ACT_ACR9_3rd"/>
    <property type="match status" value="1"/>
</dbReference>